<feature type="region of interest" description="Disordered" evidence="15">
    <location>
        <begin position="265"/>
        <end position="308"/>
    </location>
</feature>
<dbReference type="InterPro" id="IPR000719">
    <property type="entry name" value="Prot_kinase_dom"/>
</dbReference>
<evidence type="ECO:0000256" key="11">
    <source>
        <dbReference type="ARBA" id="ARBA00023136"/>
    </source>
</evidence>
<feature type="region of interest" description="Disordered" evidence="15">
    <location>
        <begin position="11"/>
        <end position="46"/>
    </location>
</feature>
<feature type="binding site" evidence="14">
    <location>
        <position position="140"/>
    </location>
    <ligand>
        <name>ATP</name>
        <dbReference type="ChEBI" id="CHEBI:30616"/>
    </ligand>
</feature>
<keyword evidence="3" id="KW-1003">Cell membrane</keyword>
<evidence type="ECO:0000256" key="13">
    <source>
        <dbReference type="ARBA" id="ARBA00048679"/>
    </source>
</evidence>
<feature type="region of interest" description="Disordered" evidence="15">
    <location>
        <begin position="414"/>
        <end position="451"/>
    </location>
</feature>
<evidence type="ECO:0000313" key="19">
    <source>
        <dbReference type="Proteomes" id="UP000001514"/>
    </source>
</evidence>
<evidence type="ECO:0000256" key="1">
    <source>
        <dbReference type="ARBA" id="ARBA00004162"/>
    </source>
</evidence>
<dbReference type="KEGG" id="smo:SELMODRAFT_115488"/>
<comment type="subcellular location">
    <subcellularLocation>
        <location evidence="1">Cell membrane</location>
        <topology evidence="1">Single-pass membrane protein</topology>
    </subcellularLocation>
</comment>
<evidence type="ECO:0000256" key="12">
    <source>
        <dbReference type="ARBA" id="ARBA00047899"/>
    </source>
</evidence>
<keyword evidence="19" id="KW-1185">Reference proteome</keyword>
<feature type="compositionally biased region" description="Low complexity" evidence="15">
    <location>
        <begin position="422"/>
        <end position="437"/>
    </location>
</feature>
<dbReference type="PANTHER" id="PTHR46821">
    <property type="entry name" value="OS07G0586332 PROTEIN"/>
    <property type="match status" value="1"/>
</dbReference>
<evidence type="ECO:0000256" key="7">
    <source>
        <dbReference type="ARBA" id="ARBA00022741"/>
    </source>
</evidence>
<dbReference type="InterPro" id="IPR044576">
    <property type="entry name" value="At4g25390-like"/>
</dbReference>
<evidence type="ECO:0000256" key="9">
    <source>
        <dbReference type="ARBA" id="ARBA00022840"/>
    </source>
</evidence>
<dbReference type="InterPro" id="IPR008271">
    <property type="entry name" value="Ser/Thr_kinase_AS"/>
</dbReference>
<evidence type="ECO:0000313" key="18">
    <source>
        <dbReference type="EMBL" id="EFJ16993.1"/>
    </source>
</evidence>
<dbReference type="Gene3D" id="1.10.510.10">
    <property type="entry name" value="Transferase(Phosphotransferase) domain 1"/>
    <property type="match status" value="2"/>
</dbReference>
<evidence type="ECO:0000256" key="2">
    <source>
        <dbReference type="ARBA" id="ARBA00012513"/>
    </source>
</evidence>
<evidence type="ECO:0000256" key="8">
    <source>
        <dbReference type="ARBA" id="ARBA00022777"/>
    </source>
</evidence>
<evidence type="ECO:0000256" key="3">
    <source>
        <dbReference type="ARBA" id="ARBA00022475"/>
    </source>
</evidence>
<proteinExistence type="predicted"/>
<reference evidence="18 19" key="1">
    <citation type="journal article" date="2011" name="Science">
        <title>The Selaginella genome identifies genetic changes associated with the evolution of vascular plants.</title>
        <authorList>
            <person name="Banks J.A."/>
            <person name="Nishiyama T."/>
            <person name="Hasebe M."/>
            <person name="Bowman J.L."/>
            <person name="Gribskov M."/>
            <person name="dePamphilis C."/>
            <person name="Albert V.A."/>
            <person name="Aono N."/>
            <person name="Aoyama T."/>
            <person name="Ambrose B.A."/>
            <person name="Ashton N.W."/>
            <person name="Axtell M.J."/>
            <person name="Barker E."/>
            <person name="Barker M.S."/>
            <person name="Bennetzen J.L."/>
            <person name="Bonawitz N.D."/>
            <person name="Chapple C."/>
            <person name="Cheng C."/>
            <person name="Correa L.G."/>
            <person name="Dacre M."/>
            <person name="DeBarry J."/>
            <person name="Dreyer I."/>
            <person name="Elias M."/>
            <person name="Engstrom E.M."/>
            <person name="Estelle M."/>
            <person name="Feng L."/>
            <person name="Finet C."/>
            <person name="Floyd S.K."/>
            <person name="Frommer W.B."/>
            <person name="Fujita T."/>
            <person name="Gramzow L."/>
            <person name="Gutensohn M."/>
            <person name="Harholt J."/>
            <person name="Hattori M."/>
            <person name="Heyl A."/>
            <person name="Hirai T."/>
            <person name="Hiwatashi Y."/>
            <person name="Ishikawa M."/>
            <person name="Iwata M."/>
            <person name="Karol K.G."/>
            <person name="Koehler B."/>
            <person name="Kolukisaoglu U."/>
            <person name="Kubo M."/>
            <person name="Kurata T."/>
            <person name="Lalonde S."/>
            <person name="Li K."/>
            <person name="Li Y."/>
            <person name="Litt A."/>
            <person name="Lyons E."/>
            <person name="Manning G."/>
            <person name="Maruyama T."/>
            <person name="Michael T.P."/>
            <person name="Mikami K."/>
            <person name="Miyazaki S."/>
            <person name="Morinaga S."/>
            <person name="Murata T."/>
            <person name="Mueller-Roeber B."/>
            <person name="Nelson D.R."/>
            <person name="Obara M."/>
            <person name="Oguri Y."/>
            <person name="Olmstead R.G."/>
            <person name="Onodera N."/>
            <person name="Petersen B.L."/>
            <person name="Pils B."/>
            <person name="Prigge M."/>
            <person name="Rensing S.A."/>
            <person name="Riano-Pachon D.M."/>
            <person name="Roberts A.W."/>
            <person name="Sato Y."/>
            <person name="Scheller H.V."/>
            <person name="Schulz B."/>
            <person name="Schulz C."/>
            <person name="Shakirov E.V."/>
            <person name="Shibagaki N."/>
            <person name="Shinohara N."/>
            <person name="Shippen D.E."/>
            <person name="Soerensen I."/>
            <person name="Sotooka R."/>
            <person name="Sugimoto N."/>
            <person name="Sugita M."/>
            <person name="Sumikawa N."/>
            <person name="Tanurdzic M."/>
            <person name="Theissen G."/>
            <person name="Ulvskov P."/>
            <person name="Wakazuki S."/>
            <person name="Weng J.K."/>
            <person name="Willats W.W."/>
            <person name="Wipf D."/>
            <person name="Wolf P.G."/>
            <person name="Yang L."/>
            <person name="Zimmer A.D."/>
            <person name="Zhu Q."/>
            <person name="Mitros T."/>
            <person name="Hellsten U."/>
            <person name="Loque D."/>
            <person name="Otillar R."/>
            <person name="Salamov A."/>
            <person name="Schmutz J."/>
            <person name="Shapiro H."/>
            <person name="Lindquist E."/>
            <person name="Lucas S."/>
            <person name="Rokhsar D."/>
            <person name="Grigoriev I.V."/>
        </authorList>
    </citation>
    <scope>NUCLEOTIDE SEQUENCE [LARGE SCALE GENOMIC DNA]</scope>
</reference>
<dbReference type="OMA" id="WSRDWWW"/>
<feature type="compositionally biased region" description="Basic and acidic residues" evidence="15">
    <location>
        <begin position="269"/>
        <end position="280"/>
    </location>
</feature>
<comment type="catalytic activity">
    <reaction evidence="13">
        <text>L-seryl-[protein] + ATP = O-phospho-L-seryl-[protein] + ADP + H(+)</text>
        <dbReference type="Rhea" id="RHEA:17989"/>
        <dbReference type="Rhea" id="RHEA-COMP:9863"/>
        <dbReference type="Rhea" id="RHEA-COMP:11604"/>
        <dbReference type="ChEBI" id="CHEBI:15378"/>
        <dbReference type="ChEBI" id="CHEBI:29999"/>
        <dbReference type="ChEBI" id="CHEBI:30616"/>
        <dbReference type="ChEBI" id="CHEBI:83421"/>
        <dbReference type="ChEBI" id="CHEBI:456216"/>
        <dbReference type="EC" id="2.7.11.1"/>
    </reaction>
</comment>
<dbReference type="FunFam" id="3.30.200.20:FF:000542">
    <property type="entry name" value="Receptor-like serine/threonine-protein kinase At4g25390"/>
    <property type="match status" value="1"/>
</dbReference>
<dbReference type="AlphaFoldDB" id="D8SF70"/>
<dbReference type="InParanoid" id="D8SF70"/>
<keyword evidence="9 14" id="KW-0067">ATP-binding</keyword>
<dbReference type="FunFam" id="1.10.510.10:FF:001023">
    <property type="entry name" value="Os07g0541700 protein"/>
    <property type="match status" value="1"/>
</dbReference>
<keyword evidence="4" id="KW-0723">Serine/threonine-protein kinase</keyword>
<evidence type="ECO:0000256" key="4">
    <source>
        <dbReference type="ARBA" id="ARBA00022527"/>
    </source>
</evidence>
<feature type="compositionally biased region" description="Low complexity" evidence="15">
    <location>
        <begin position="361"/>
        <end position="374"/>
    </location>
</feature>
<evidence type="ECO:0000256" key="6">
    <source>
        <dbReference type="ARBA" id="ARBA00022692"/>
    </source>
</evidence>
<sequence>MARRIIAAVHQHRNASSARLGQHKESSSPPGLLEQQAASNQRRSQRRPTAAIVSSAVGAGFLLLVLVLVILVYRRVKRSSARTISPASEQQSPIRLRRFSYRELRSATGRFSDSHKLGQGGFGSVFKGTLKNGQHIAVKKLDTASLQGEREFMNELSIMGSMASSPFVVGLIGFCADSKRKMLVYEFMANRSLQEILFDEKHSVVLQWERRAKIVADVARALAFLHGKCEPPIVHGDVKPSNVLLGADFGAKLADFGLARVKTQESAAVDERERNDDFGKVSRGGAATPSSIGGGQDDDEEWSKLSQSAYGTEADTWSKISPSEIDCRSEISFDGTGQGQAGIKNFLGRKKPWGQRKASASPSSGNGKNTNNGSRDWWWKQESSGQQGGGGGEFSIREYIVDWVSCENRRGRSRTREWPWNAASSGTAGAAAAGTSSEGKNNVKKKKKQARSGSLEWWAECDDDDELAKRIKAEQKRKKNREWWSGEMQRGKEWWSGELTSNETNNNRKGGRLFETWSRESLSGELTRRRRRERSRSHSRDWWSGDLVSRVSSTPSMRGTVCYVAPEYGGGGVLTEKSDVYSFGVLLLVVVSGRRPLQVVAAPLSEFERANLISWARHAAQAGRGLDLVDPLLAGAYSKEQATLFISLALLCLQRVPSLRPSMSDVVKIFSGEAELPALPFEFSPSPPGCGFKSRRKASAEHVAVDMPS</sequence>
<dbReference type="InterPro" id="IPR017441">
    <property type="entry name" value="Protein_kinase_ATP_BS"/>
</dbReference>
<dbReference type="HOGENOM" id="CLU_011728_0_0_1"/>
<name>D8SF70_SELML</name>
<evidence type="ECO:0000256" key="5">
    <source>
        <dbReference type="ARBA" id="ARBA00022679"/>
    </source>
</evidence>
<dbReference type="PROSITE" id="PS50011">
    <property type="entry name" value="PROTEIN_KINASE_DOM"/>
    <property type="match status" value="1"/>
</dbReference>
<keyword evidence="6 16" id="KW-0812">Transmembrane</keyword>
<dbReference type="Pfam" id="PF00069">
    <property type="entry name" value="Pkinase"/>
    <property type="match status" value="1"/>
</dbReference>
<gene>
    <name evidence="18" type="ORF">SELMODRAFT_115488</name>
</gene>
<evidence type="ECO:0000256" key="10">
    <source>
        <dbReference type="ARBA" id="ARBA00022989"/>
    </source>
</evidence>
<comment type="catalytic activity">
    <reaction evidence="12">
        <text>L-threonyl-[protein] + ATP = O-phospho-L-threonyl-[protein] + ADP + H(+)</text>
        <dbReference type="Rhea" id="RHEA:46608"/>
        <dbReference type="Rhea" id="RHEA-COMP:11060"/>
        <dbReference type="Rhea" id="RHEA-COMP:11605"/>
        <dbReference type="ChEBI" id="CHEBI:15378"/>
        <dbReference type="ChEBI" id="CHEBI:30013"/>
        <dbReference type="ChEBI" id="CHEBI:30616"/>
        <dbReference type="ChEBI" id="CHEBI:61977"/>
        <dbReference type="ChEBI" id="CHEBI:456216"/>
        <dbReference type="EC" id="2.7.11.1"/>
    </reaction>
</comment>
<dbReference type="GO" id="GO:0004674">
    <property type="term" value="F:protein serine/threonine kinase activity"/>
    <property type="evidence" value="ECO:0007669"/>
    <property type="project" value="UniProtKB-KW"/>
</dbReference>
<keyword evidence="8" id="KW-0418">Kinase</keyword>
<dbReference type="EMBL" id="GL377616">
    <property type="protein sequence ID" value="EFJ16993.1"/>
    <property type="molecule type" value="Genomic_DNA"/>
</dbReference>
<dbReference type="InterPro" id="IPR011009">
    <property type="entry name" value="Kinase-like_dom_sf"/>
</dbReference>
<keyword evidence="10 16" id="KW-1133">Transmembrane helix</keyword>
<dbReference type="SUPFAM" id="SSF56112">
    <property type="entry name" value="Protein kinase-like (PK-like)"/>
    <property type="match status" value="1"/>
</dbReference>
<dbReference type="SMART" id="SM00220">
    <property type="entry name" value="S_TKc"/>
    <property type="match status" value="1"/>
</dbReference>
<feature type="domain" description="Protein kinase" evidence="17">
    <location>
        <begin position="111"/>
        <end position="679"/>
    </location>
</feature>
<keyword evidence="7 14" id="KW-0547">Nucleotide-binding</keyword>
<dbReference type="eggNOG" id="KOG1187">
    <property type="taxonomic scope" value="Eukaryota"/>
</dbReference>
<dbReference type="EC" id="2.7.11.1" evidence="2"/>
<dbReference type="PANTHER" id="PTHR46821:SF2">
    <property type="entry name" value="OS03G0251700 PROTEIN"/>
    <property type="match status" value="1"/>
</dbReference>
<dbReference type="Proteomes" id="UP000001514">
    <property type="component" value="Unassembled WGS sequence"/>
</dbReference>
<feature type="region of interest" description="Disordered" evidence="15">
    <location>
        <begin position="329"/>
        <end position="392"/>
    </location>
</feature>
<evidence type="ECO:0000256" key="15">
    <source>
        <dbReference type="SAM" id="MobiDB-lite"/>
    </source>
</evidence>
<dbReference type="GO" id="GO:0005524">
    <property type="term" value="F:ATP binding"/>
    <property type="evidence" value="ECO:0007669"/>
    <property type="project" value="UniProtKB-UniRule"/>
</dbReference>
<dbReference type="PROSITE" id="PS00108">
    <property type="entry name" value="PROTEIN_KINASE_ST"/>
    <property type="match status" value="1"/>
</dbReference>
<protein>
    <recommendedName>
        <fullName evidence="2">non-specific serine/threonine protein kinase</fullName>
        <ecNumber evidence="2">2.7.11.1</ecNumber>
    </recommendedName>
</protein>
<evidence type="ECO:0000256" key="14">
    <source>
        <dbReference type="PROSITE-ProRule" id="PRU10141"/>
    </source>
</evidence>
<dbReference type="Gene3D" id="3.30.200.20">
    <property type="entry name" value="Phosphorylase Kinase, domain 1"/>
    <property type="match status" value="1"/>
</dbReference>
<accession>D8SF70</accession>
<evidence type="ECO:0000259" key="17">
    <source>
        <dbReference type="PROSITE" id="PS50011"/>
    </source>
</evidence>
<dbReference type="PROSITE" id="PS00107">
    <property type="entry name" value="PROTEIN_KINASE_ATP"/>
    <property type="match status" value="1"/>
</dbReference>
<keyword evidence="5" id="KW-0808">Transferase</keyword>
<dbReference type="FunCoup" id="D8SF70">
    <property type="interactions" value="1254"/>
</dbReference>
<keyword evidence="11 16" id="KW-0472">Membrane</keyword>
<dbReference type="GO" id="GO:0005886">
    <property type="term" value="C:plasma membrane"/>
    <property type="evidence" value="ECO:0007669"/>
    <property type="project" value="UniProtKB-SubCell"/>
</dbReference>
<organism evidence="19">
    <name type="scientific">Selaginella moellendorffii</name>
    <name type="common">Spikemoss</name>
    <dbReference type="NCBI Taxonomy" id="88036"/>
    <lineage>
        <taxon>Eukaryota</taxon>
        <taxon>Viridiplantae</taxon>
        <taxon>Streptophyta</taxon>
        <taxon>Embryophyta</taxon>
        <taxon>Tracheophyta</taxon>
        <taxon>Lycopodiopsida</taxon>
        <taxon>Selaginellales</taxon>
        <taxon>Selaginellaceae</taxon>
        <taxon>Selaginella</taxon>
    </lineage>
</organism>
<dbReference type="Gramene" id="EFJ16993">
    <property type="protein sequence ID" value="EFJ16993"/>
    <property type="gene ID" value="SELMODRAFT_115488"/>
</dbReference>
<feature type="transmembrane region" description="Helical" evidence="16">
    <location>
        <begin position="50"/>
        <end position="73"/>
    </location>
</feature>
<evidence type="ECO:0000256" key="16">
    <source>
        <dbReference type="SAM" id="Phobius"/>
    </source>
</evidence>